<sequence>MPNFPTEKNINPKTQCPPTLMPKAEPKPKNKPKPAMFDLARECRYNLNSIGYFIHLQRKITYRYLTLIPSTRKRI</sequence>
<accession>A0A915JNJ0</accession>
<proteinExistence type="predicted"/>
<name>A0A915JNJ0_ROMCU</name>
<dbReference type="Proteomes" id="UP000887565">
    <property type="component" value="Unplaced"/>
</dbReference>
<dbReference type="AlphaFoldDB" id="A0A915JNJ0"/>
<keyword evidence="2" id="KW-1185">Reference proteome</keyword>
<dbReference type="WBParaSite" id="nRc.2.0.1.t27770-RA">
    <property type="protein sequence ID" value="nRc.2.0.1.t27770-RA"/>
    <property type="gene ID" value="nRc.2.0.1.g27770"/>
</dbReference>
<organism evidence="2 3">
    <name type="scientific">Romanomermis culicivorax</name>
    <name type="common">Nematode worm</name>
    <dbReference type="NCBI Taxonomy" id="13658"/>
    <lineage>
        <taxon>Eukaryota</taxon>
        <taxon>Metazoa</taxon>
        <taxon>Ecdysozoa</taxon>
        <taxon>Nematoda</taxon>
        <taxon>Enoplea</taxon>
        <taxon>Dorylaimia</taxon>
        <taxon>Mermithida</taxon>
        <taxon>Mermithoidea</taxon>
        <taxon>Mermithidae</taxon>
        <taxon>Romanomermis</taxon>
    </lineage>
</organism>
<feature type="region of interest" description="Disordered" evidence="1">
    <location>
        <begin position="1"/>
        <end position="34"/>
    </location>
</feature>
<evidence type="ECO:0000256" key="1">
    <source>
        <dbReference type="SAM" id="MobiDB-lite"/>
    </source>
</evidence>
<protein>
    <submittedName>
        <fullName evidence="3">Uncharacterized protein</fullName>
    </submittedName>
</protein>
<reference evidence="3" key="1">
    <citation type="submission" date="2022-11" db="UniProtKB">
        <authorList>
            <consortium name="WormBaseParasite"/>
        </authorList>
    </citation>
    <scope>IDENTIFICATION</scope>
</reference>
<evidence type="ECO:0000313" key="3">
    <source>
        <dbReference type="WBParaSite" id="nRc.2.0.1.t27770-RA"/>
    </source>
</evidence>
<evidence type="ECO:0000313" key="2">
    <source>
        <dbReference type="Proteomes" id="UP000887565"/>
    </source>
</evidence>
<feature type="compositionally biased region" description="Polar residues" evidence="1">
    <location>
        <begin position="1"/>
        <end position="17"/>
    </location>
</feature>